<dbReference type="InterPro" id="IPR051948">
    <property type="entry name" value="Hsp70_co-chaperone_J-domain"/>
</dbReference>
<keyword evidence="1" id="KW-0143">Chaperone</keyword>
<name>A0A4U0UNE3_9PEZI</name>
<reference evidence="4 5" key="1">
    <citation type="submission" date="2017-03" db="EMBL/GenBank/DDBJ databases">
        <title>Genomes of endolithic fungi from Antarctica.</title>
        <authorList>
            <person name="Coleine C."/>
            <person name="Masonjones S."/>
            <person name="Stajich J.E."/>
        </authorList>
    </citation>
    <scope>NUCLEOTIDE SEQUENCE [LARGE SCALE GENOMIC DNA]</scope>
    <source>
        <strain evidence="4 5">CCFEE 5311</strain>
    </source>
</reference>
<feature type="compositionally biased region" description="Basic and acidic residues" evidence="2">
    <location>
        <begin position="215"/>
        <end position="228"/>
    </location>
</feature>
<evidence type="ECO:0000256" key="2">
    <source>
        <dbReference type="SAM" id="MobiDB-lite"/>
    </source>
</evidence>
<dbReference type="CDD" id="cd06257">
    <property type="entry name" value="DnaJ"/>
    <property type="match status" value="1"/>
</dbReference>
<dbReference type="Pfam" id="PF00226">
    <property type="entry name" value="DnaJ"/>
    <property type="match status" value="1"/>
</dbReference>
<evidence type="ECO:0000259" key="3">
    <source>
        <dbReference type="PROSITE" id="PS50076"/>
    </source>
</evidence>
<feature type="compositionally biased region" description="Polar residues" evidence="2">
    <location>
        <begin position="498"/>
        <end position="508"/>
    </location>
</feature>
<dbReference type="AlphaFoldDB" id="A0A4U0UNE3"/>
<dbReference type="PANTHER" id="PTHR44360:SF1">
    <property type="entry name" value="DNAJ HOMOLOG SUBFAMILY B MEMBER 9"/>
    <property type="match status" value="1"/>
</dbReference>
<evidence type="ECO:0000313" key="5">
    <source>
        <dbReference type="Proteomes" id="UP000310066"/>
    </source>
</evidence>
<dbReference type="SMART" id="SM00271">
    <property type="entry name" value="DnaJ"/>
    <property type="match status" value="1"/>
</dbReference>
<feature type="compositionally biased region" description="Polar residues" evidence="2">
    <location>
        <begin position="164"/>
        <end position="180"/>
    </location>
</feature>
<feature type="region of interest" description="Disordered" evidence="2">
    <location>
        <begin position="713"/>
        <end position="945"/>
    </location>
</feature>
<proteinExistence type="predicted"/>
<dbReference type="InterPro" id="IPR001623">
    <property type="entry name" value="DnaJ_domain"/>
</dbReference>
<feature type="compositionally biased region" description="Basic and acidic residues" evidence="2">
    <location>
        <begin position="787"/>
        <end position="797"/>
    </location>
</feature>
<dbReference type="PRINTS" id="PR00625">
    <property type="entry name" value="JDOMAIN"/>
</dbReference>
<dbReference type="EMBL" id="NAJP01000059">
    <property type="protein sequence ID" value="TKA36476.1"/>
    <property type="molecule type" value="Genomic_DNA"/>
</dbReference>
<dbReference type="Proteomes" id="UP000310066">
    <property type="component" value="Unassembled WGS sequence"/>
</dbReference>
<feature type="compositionally biased region" description="Low complexity" evidence="2">
    <location>
        <begin position="126"/>
        <end position="143"/>
    </location>
</feature>
<dbReference type="GO" id="GO:0051087">
    <property type="term" value="F:protein-folding chaperone binding"/>
    <property type="evidence" value="ECO:0007669"/>
    <property type="project" value="TreeGrafter"/>
</dbReference>
<dbReference type="GO" id="GO:0036503">
    <property type="term" value="P:ERAD pathway"/>
    <property type="evidence" value="ECO:0007669"/>
    <property type="project" value="TreeGrafter"/>
</dbReference>
<feature type="region of interest" description="Disordered" evidence="2">
    <location>
        <begin position="972"/>
        <end position="1014"/>
    </location>
</feature>
<dbReference type="InterPro" id="IPR036869">
    <property type="entry name" value="J_dom_sf"/>
</dbReference>
<dbReference type="PANTHER" id="PTHR44360">
    <property type="entry name" value="DNAJ HOMOLOG SUBFAMILY B MEMBER 9"/>
    <property type="match status" value="1"/>
</dbReference>
<dbReference type="STRING" id="329885.A0A4U0UNE3"/>
<feature type="compositionally biased region" description="Polar residues" evidence="2">
    <location>
        <begin position="972"/>
        <end position="987"/>
    </location>
</feature>
<feature type="compositionally biased region" description="Pro residues" evidence="2">
    <location>
        <begin position="195"/>
        <end position="214"/>
    </location>
</feature>
<dbReference type="OrthoDB" id="10250354at2759"/>
<feature type="compositionally biased region" description="Basic and acidic residues" evidence="2">
    <location>
        <begin position="378"/>
        <end position="388"/>
    </location>
</feature>
<feature type="compositionally biased region" description="Low complexity" evidence="2">
    <location>
        <begin position="181"/>
        <end position="194"/>
    </location>
</feature>
<dbReference type="PROSITE" id="PS50076">
    <property type="entry name" value="DNAJ_2"/>
    <property type="match status" value="1"/>
</dbReference>
<organism evidence="4 5">
    <name type="scientific">Friedmanniomyces endolithicus</name>
    <dbReference type="NCBI Taxonomy" id="329885"/>
    <lineage>
        <taxon>Eukaryota</taxon>
        <taxon>Fungi</taxon>
        <taxon>Dikarya</taxon>
        <taxon>Ascomycota</taxon>
        <taxon>Pezizomycotina</taxon>
        <taxon>Dothideomycetes</taxon>
        <taxon>Dothideomycetidae</taxon>
        <taxon>Mycosphaerellales</taxon>
        <taxon>Teratosphaeriaceae</taxon>
        <taxon>Friedmanniomyces</taxon>
    </lineage>
</organism>
<feature type="region of interest" description="Disordered" evidence="2">
    <location>
        <begin position="87"/>
        <end position="514"/>
    </location>
</feature>
<feature type="region of interest" description="Disordered" evidence="2">
    <location>
        <begin position="564"/>
        <end position="603"/>
    </location>
</feature>
<feature type="compositionally biased region" description="Polar residues" evidence="2">
    <location>
        <begin position="752"/>
        <end position="771"/>
    </location>
</feature>
<feature type="compositionally biased region" description="Basic and acidic residues" evidence="2">
    <location>
        <begin position="896"/>
        <end position="906"/>
    </location>
</feature>
<feature type="compositionally biased region" description="Polar residues" evidence="2">
    <location>
        <begin position="915"/>
        <end position="945"/>
    </location>
</feature>
<accession>A0A4U0UNE3</accession>
<sequence>MVKADIKHNYYTDLELPTTCSIDDVKRQYRRLALIYHPDRNAGKEEEVVPKFQAIQTAHEVLSDPTLKFKYDNDRAKAALLYPSFRRAQQTAAQQAQQQPPSTPFSAASPYPPPPRRTQPGSWSRPQPAATGAPPNGATPTGADRFSNFTRSAPTARRDPMADRSSNFKAWQNLNTAQERQQQQQQQSRFASGGAPPPGGQQSPQPSPSRPRPPPRADTKLPSEDEIRAGMNYRKPAPPPFDPDRADARQTAWQSFQQSHGTTPGVGRSNTARGTPRKPGFDPNVPGSDERPAAESSGYTSHRHRSEDFGRMPPGSAFPPPPPGPPPTSPTSPTAARHAFAETLRPSKSRGEDAQQAPYAEGTRTRTPYTNFVGEKTQFAREPPEGLRRTASTLDATKLNGNGGASGRARSTSPLGRTKGNEHQQNGGRKPFVEYSDSDVTDNGLSEDSDNKDEQQPSESRPGTAPQSHTPYGRPKKVPTPPSRHYQSTDGADHERSGMQQKESSNNMYVDDSDFVDPLHETFKNFKSEEWRTRMFGTLPTYGAGLGNQRQSVPIPPWAFPSSVMPGSQRDSKGVKASGITSDSSDRTAQREDATSAGATGETRAPNWKSALFYVQQELEKRYGDVDEGLDMDVLVQLASTTSQGHSTGHSFLDMIVARAVSLFLDVTSDFASRMNRSTCADTFDYSFTFPFNQEQFAHANKSRSEEQINTKFTPEGWNGQFTASGDYFAPPPPSTSTPGRKPVSPGKRQRSSGLRPSSASHGPSNLSANGTAEAHGTANGAPGEVKFSKEQWEKTFQDASWSWPPPPPPNVPASLAGKGAPRAPGRKASKAGARLATPNSHEQPHVVDENAPADAAGPGAGTDEADDDKMDIDSTPPAQHQDQVPAADSTPTQQHHGEGNTKEARVYAVPPSAWRQQQTETNGHTPHRNTPSRDSGTADNHFTTNLDDLANVEPLAPKSTNAAGLNSLSDVHSTLPFPSQASTTLPSHDDPDQTPAIQMPALPKAPEPPTKLTKQSWHAFATAFGAYLQAFHAFNTTMLQHFGSRERGAQDLMGTGMGWLEAAGDSADSVGFGGYAKGAREDERVRELWQVGCERHAEAVKGFEGVRERVRRVGAAGGLG</sequence>
<feature type="domain" description="J" evidence="3">
    <location>
        <begin position="9"/>
        <end position="75"/>
    </location>
</feature>
<dbReference type="GO" id="GO:0051787">
    <property type="term" value="F:misfolded protein binding"/>
    <property type="evidence" value="ECO:0007669"/>
    <property type="project" value="TreeGrafter"/>
</dbReference>
<dbReference type="SUPFAM" id="SSF46565">
    <property type="entry name" value="Chaperone J-domain"/>
    <property type="match status" value="1"/>
</dbReference>
<feature type="compositionally biased region" description="Low complexity" evidence="2">
    <location>
        <begin position="87"/>
        <end position="109"/>
    </location>
</feature>
<feature type="compositionally biased region" description="Pro residues" evidence="2">
    <location>
        <begin position="316"/>
        <end position="330"/>
    </location>
</feature>
<feature type="compositionally biased region" description="Polar residues" evidence="2">
    <location>
        <begin position="457"/>
        <end position="470"/>
    </location>
</feature>
<feature type="compositionally biased region" description="Polar residues" evidence="2">
    <location>
        <begin position="251"/>
        <end position="273"/>
    </location>
</feature>
<evidence type="ECO:0000313" key="4">
    <source>
        <dbReference type="EMBL" id="TKA36476.1"/>
    </source>
</evidence>
<comment type="caution">
    <text evidence="4">The sequence shown here is derived from an EMBL/GenBank/DDBJ whole genome shotgun (WGS) entry which is preliminary data.</text>
</comment>
<feature type="compositionally biased region" description="Basic and acidic residues" evidence="2">
    <location>
        <begin position="584"/>
        <end position="594"/>
    </location>
</feature>
<dbReference type="Gene3D" id="1.10.287.110">
    <property type="entry name" value="DnaJ domain"/>
    <property type="match status" value="1"/>
</dbReference>
<gene>
    <name evidence="4" type="ORF">B0A54_13477</name>
</gene>
<feature type="compositionally biased region" description="Acidic residues" evidence="2">
    <location>
        <begin position="436"/>
        <end position="451"/>
    </location>
</feature>
<evidence type="ECO:0000256" key="1">
    <source>
        <dbReference type="ARBA" id="ARBA00023186"/>
    </source>
</evidence>
<dbReference type="GO" id="GO:0005783">
    <property type="term" value="C:endoplasmic reticulum"/>
    <property type="evidence" value="ECO:0007669"/>
    <property type="project" value="TreeGrafter"/>
</dbReference>
<protein>
    <recommendedName>
        <fullName evidence="3">J domain-containing protein</fullName>
    </recommendedName>
</protein>